<reference evidence="6" key="1">
    <citation type="journal article" date="2021" name="Nat. Commun.">
        <title>Genetic determinants of endophytism in the Arabidopsis root mycobiome.</title>
        <authorList>
            <person name="Mesny F."/>
            <person name="Miyauchi S."/>
            <person name="Thiergart T."/>
            <person name="Pickel B."/>
            <person name="Atanasova L."/>
            <person name="Karlsson M."/>
            <person name="Huettel B."/>
            <person name="Barry K.W."/>
            <person name="Haridas S."/>
            <person name="Chen C."/>
            <person name="Bauer D."/>
            <person name="Andreopoulos W."/>
            <person name="Pangilinan J."/>
            <person name="LaButti K."/>
            <person name="Riley R."/>
            <person name="Lipzen A."/>
            <person name="Clum A."/>
            <person name="Drula E."/>
            <person name="Henrissat B."/>
            <person name="Kohler A."/>
            <person name="Grigoriev I.V."/>
            <person name="Martin F.M."/>
            <person name="Hacquard S."/>
        </authorList>
    </citation>
    <scope>NUCLEOTIDE SEQUENCE</scope>
    <source>
        <strain evidence="6">MPI-CAGE-AT-0147</strain>
    </source>
</reference>
<dbReference type="Gene3D" id="3.50.50.60">
    <property type="entry name" value="FAD/NAD(P)-binding domain"/>
    <property type="match status" value="1"/>
</dbReference>
<keyword evidence="7" id="KW-1185">Reference proteome</keyword>
<comment type="cofactor">
    <cofactor evidence="1">
        <name>FAD</name>
        <dbReference type="ChEBI" id="CHEBI:57692"/>
    </cofactor>
</comment>
<evidence type="ECO:0000259" key="5">
    <source>
        <dbReference type="Pfam" id="PF01494"/>
    </source>
</evidence>
<evidence type="ECO:0000313" key="6">
    <source>
        <dbReference type="EMBL" id="KAH7120607.1"/>
    </source>
</evidence>
<dbReference type="Gene3D" id="3.30.70.2450">
    <property type="match status" value="1"/>
</dbReference>
<dbReference type="InterPro" id="IPR036188">
    <property type="entry name" value="FAD/NAD-bd_sf"/>
</dbReference>
<dbReference type="Proteomes" id="UP000738349">
    <property type="component" value="Unassembled WGS sequence"/>
</dbReference>
<proteinExistence type="predicted"/>
<evidence type="ECO:0000313" key="7">
    <source>
        <dbReference type="Proteomes" id="UP000738349"/>
    </source>
</evidence>
<dbReference type="PANTHER" id="PTHR43004">
    <property type="entry name" value="TRK SYSTEM POTASSIUM UPTAKE PROTEIN"/>
    <property type="match status" value="1"/>
</dbReference>
<gene>
    <name evidence="6" type="ORF">EDB81DRAFT_891427</name>
</gene>
<dbReference type="OrthoDB" id="10016252at2759"/>
<dbReference type="PRINTS" id="PR00420">
    <property type="entry name" value="RNGMNOXGNASE"/>
</dbReference>
<dbReference type="SUPFAM" id="SSF51905">
    <property type="entry name" value="FAD/NAD(P)-binding domain"/>
    <property type="match status" value="1"/>
</dbReference>
<evidence type="ECO:0000256" key="2">
    <source>
        <dbReference type="ARBA" id="ARBA00022630"/>
    </source>
</evidence>
<keyword evidence="4" id="KW-0560">Oxidoreductase</keyword>
<dbReference type="GO" id="GO:0071949">
    <property type="term" value="F:FAD binding"/>
    <property type="evidence" value="ECO:0007669"/>
    <property type="project" value="InterPro"/>
</dbReference>
<evidence type="ECO:0000256" key="1">
    <source>
        <dbReference type="ARBA" id="ARBA00001974"/>
    </source>
</evidence>
<keyword evidence="2" id="KW-0285">Flavoprotein</keyword>
<protein>
    <submittedName>
        <fullName evidence="6">Monooxygenase</fullName>
    </submittedName>
</protein>
<evidence type="ECO:0000256" key="3">
    <source>
        <dbReference type="ARBA" id="ARBA00022827"/>
    </source>
</evidence>
<accession>A0A9P9DKF7</accession>
<keyword evidence="6" id="KW-0503">Monooxygenase</keyword>
<organism evidence="6 7">
    <name type="scientific">Dactylonectria macrodidyma</name>
    <dbReference type="NCBI Taxonomy" id="307937"/>
    <lineage>
        <taxon>Eukaryota</taxon>
        <taxon>Fungi</taxon>
        <taxon>Dikarya</taxon>
        <taxon>Ascomycota</taxon>
        <taxon>Pezizomycotina</taxon>
        <taxon>Sordariomycetes</taxon>
        <taxon>Hypocreomycetidae</taxon>
        <taxon>Hypocreales</taxon>
        <taxon>Nectriaceae</taxon>
        <taxon>Dactylonectria</taxon>
    </lineage>
</organism>
<evidence type="ECO:0000256" key="4">
    <source>
        <dbReference type="ARBA" id="ARBA00023002"/>
    </source>
</evidence>
<feature type="domain" description="FAD-binding" evidence="5">
    <location>
        <begin position="10"/>
        <end position="360"/>
    </location>
</feature>
<dbReference type="AlphaFoldDB" id="A0A9P9DKF7"/>
<dbReference type="InterPro" id="IPR002938">
    <property type="entry name" value="FAD-bd"/>
</dbReference>
<name>A0A9P9DKF7_9HYPO</name>
<comment type="caution">
    <text evidence="6">The sequence shown here is derived from an EMBL/GenBank/DDBJ whole genome shotgun (WGS) entry which is preliminary data.</text>
</comment>
<dbReference type="InterPro" id="IPR050641">
    <property type="entry name" value="RIFMO-like"/>
</dbReference>
<sequence>MAEDTPTPTMKVIIVGAGPSGLLLALNLAREGIVVRVLESASSPDTRPRATHYGPAGVYELRRSGVLDAIIRRGGLRPSGVTWRFPSGEVLAELPKNPIPTADGVVSLPLNLVVEILLEKLRAQPTAEVSFGHRVLQVYQDDNTAWVDIGMDTGPNGECAVDKSTLTADYVVGCDGASSTVRRCLFGDSFPGFTWDLWLVAVNVRHPGFDVMGWSDINFVIHPTEWCMAARVGGPDGLWRVTFGEDGGLSQDECVARVAERLRAALPGQSTVEEPDIVSFSPYRIHQRCAPEFRVGRILLAADAAHLCNPMGGMGLTSGMVDVGGLSDCLIGIHRGVATDEILDKYNSVRRGIYKNVVDRITTANLKRLMSEAGSAIEKDEFLKALRSASGPESAAMLANVLRAPGLLKHDFTQYYIGPKASIKDLETAGSGGDVTVSSKILQKT</sequence>
<dbReference type="Pfam" id="PF01494">
    <property type="entry name" value="FAD_binding_3"/>
    <property type="match status" value="1"/>
</dbReference>
<dbReference type="PANTHER" id="PTHR43004:SF19">
    <property type="entry name" value="BINDING MONOOXYGENASE, PUTATIVE (JCVI)-RELATED"/>
    <property type="match status" value="1"/>
</dbReference>
<dbReference type="EMBL" id="JAGMUV010000025">
    <property type="protein sequence ID" value="KAH7120607.1"/>
    <property type="molecule type" value="Genomic_DNA"/>
</dbReference>
<dbReference type="GO" id="GO:0016709">
    <property type="term" value="F:oxidoreductase activity, acting on paired donors, with incorporation or reduction of molecular oxygen, NAD(P)H as one donor, and incorporation of one atom of oxygen"/>
    <property type="evidence" value="ECO:0007669"/>
    <property type="project" value="UniProtKB-ARBA"/>
</dbReference>
<keyword evidence="3" id="KW-0274">FAD</keyword>